<dbReference type="AlphaFoldDB" id="A0A4P6YRD6"/>
<dbReference type="CDD" id="cd07377">
    <property type="entry name" value="WHTH_GntR"/>
    <property type="match status" value="1"/>
</dbReference>
<dbReference type="InterPro" id="IPR011663">
    <property type="entry name" value="UTRA"/>
</dbReference>
<evidence type="ECO:0000313" key="6">
    <source>
        <dbReference type="EMBL" id="QBO35184.1"/>
    </source>
</evidence>
<dbReference type="KEGG" id="wei:EQG49_01295"/>
<dbReference type="EMBL" id="CP037940">
    <property type="protein sequence ID" value="QBO35184.1"/>
    <property type="molecule type" value="Genomic_DNA"/>
</dbReference>
<keyword evidence="7" id="KW-1185">Reference proteome</keyword>
<dbReference type="Pfam" id="PF07702">
    <property type="entry name" value="UTRA"/>
    <property type="match status" value="1"/>
</dbReference>
<dbReference type="InterPro" id="IPR000524">
    <property type="entry name" value="Tscrpt_reg_HTH_GntR"/>
</dbReference>
<name>A0A4P6YRD6_9LACO</name>
<dbReference type="InterPro" id="IPR028978">
    <property type="entry name" value="Chorismate_lyase_/UTRA_dom_sf"/>
</dbReference>
<dbReference type="GO" id="GO:0045892">
    <property type="term" value="P:negative regulation of DNA-templated transcription"/>
    <property type="evidence" value="ECO:0007669"/>
    <property type="project" value="TreeGrafter"/>
</dbReference>
<sequence length="237" mass="26971">MLNKHEIIYRDLTQKIVHGIYQKGDLIPSENELCELYGGSRETIRKAVKDLNENGFVQTIRGKGSIVLDLERFVFPVSGLTSYKELDASLHMHSATRVIGISDTLVPAAKFEFATELDLAATYIERVRVVHDEPIVVDRDYLLKDVVTAVPLAAAQNSLYEYVEHDLGLEVSYARKIITVEQPDTEVQDLLELTGNEPVVIVRSEVHLNDTTLFQFTESLHRIDKFKFTDFARRHVQ</sequence>
<evidence type="ECO:0000256" key="4">
    <source>
        <dbReference type="NCBIfam" id="TIGR02404"/>
    </source>
</evidence>
<dbReference type="PANTHER" id="PTHR44846:SF12">
    <property type="entry name" value="HTH-TYPE TRANSCRIPTIONAL REGULATOR TRER"/>
    <property type="match status" value="1"/>
</dbReference>
<dbReference type="InterPro" id="IPR036390">
    <property type="entry name" value="WH_DNA-bd_sf"/>
</dbReference>
<proteinExistence type="predicted"/>
<evidence type="ECO:0000256" key="1">
    <source>
        <dbReference type="ARBA" id="ARBA00023015"/>
    </source>
</evidence>
<dbReference type="PROSITE" id="PS50949">
    <property type="entry name" value="HTH_GNTR"/>
    <property type="match status" value="1"/>
</dbReference>
<protein>
    <recommendedName>
        <fullName evidence="4">Trehalose operon repressor</fullName>
    </recommendedName>
</protein>
<evidence type="ECO:0000256" key="3">
    <source>
        <dbReference type="ARBA" id="ARBA00023163"/>
    </source>
</evidence>
<accession>A0A4P6YRD6</accession>
<evidence type="ECO:0000313" key="7">
    <source>
        <dbReference type="Proteomes" id="UP000292886"/>
    </source>
</evidence>
<gene>
    <name evidence="6" type="primary">treR</name>
    <name evidence="6" type="ORF">EQG49_01295</name>
</gene>
<dbReference type="InterPro" id="IPR050679">
    <property type="entry name" value="Bact_HTH_transcr_reg"/>
</dbReference>
<organism evidence="6 7">
    <name type="scientific">Periweissella cryptocerci</name>
    <dbReference type="NCBI Taxonomy" id="2506420"/>
    <lineage>
        <taxon>Bacteria</taxon>
        <taxon>Bacillati</taxon>
        <taxon>Bacillota</taxon>
        <taxon>Bacilli</taxon>
        <taxon>Lactobacillales</taxon>
        <taxon>Lactobacillaceae</taxon>
        <taxon>Periweissella</taxon>
    </lineage>
</organism>
<dbReference type="GO" id="GO:0003677">
    <property type="term" value="F:DNA binding"/>
    <property type="evidence" value="ECO:0007669"/>
    <property type="project" value="UniProtKB-UniRule"/>
</dbReference>
<dbReference type="InterPro" id="IPR036388">
    <property type="entry name" value="WH-like_DNA-bd_sf"/>
</dbReference>
<dbReference type="OrthoDB" id="9816541at2"/>
<dbReference type="SUPFAM" id="SSF46785">
    <property type="entry name" value="Winged helix' DNA-binding domain"/>
    <property type="match status" value="1"/>
</dbReference>
<dbReference type="SMART" id="SM00345">
    <property type="entry name" value="HTH_GNTR"/>
    <property type="match status" value="1"/>
</dbReference>
<dbReference type="Gene3D" id="1.10.10.10">
    <property type="entry name" value="Winged helix-like DNA-binding domain superfamily/Winged helix DNA-binding domain"/>
    <property type="match status" value="1"/>
</dbReference>
<evidence type="ECO:0000256" key="2">
    <source>
        <dbReference type="ARBA" id="ARBA00023125"/>
    </source>
</evidence>
<keyword evidence="2" id="KW-0238">DNA-binding</keyword>
<reference evidence="7" key="1">
    <citation type="submission" date="2019-03" db="EMBL/GenBank/DDBJ databases">
        <title>Weissella sp. 26KH-42 Genome sequencing.</title>
        <authorList>
            <person name="Heo J."/>
            <person name="Kim S.-J."/>
            <person name="Kim J.-S."/>
            <person name="Hong S.-B."/>
            <person name="Kwon S.-W."/>
        </authorList>
    </citation>
    <scope>NUCLEOTIDE SEQUENCE [LARGE SCALE GENOMIC DNA]</scope>
    <source>
        <strain evidence="7">26KH-42</strain>
    </source>
</reference>
<evidence type="ECO:0000259" key="5">
    <source>
        <dbReference type="PROSITE" id="PS50949"/>
    </source>
</evidence>
<dbReference type="SUPFAM" id="SSF64288">
    <property type="entry name" value="Chorismate lyase-like"/>
    <property type="match status" value="1"/>
</dbReference>
<dbReference type="NCBIfam" id="TIGR02404">
    <property type="entry name" value="trehalos_R_Bsub"/>
    <property type="match status" value="1"/>
</dbReference>
<dbReference type="RefSeq" id="WP_133362264.1">
    <property type="nucleotide sequence ID" value="NZ_CP037940.1"/>
</dbReference>
<dbReference type="Pfam" id="PF00392">
    <property type="entry name" value="GntR"/>
    <property type="match status" value="1"/>
</dbReference>
<dbReference type="Gene3D" id="3.40.1410.10">
    <property type="entry name" value="Chorismate lyase-like"/>
    <property type="match status" value="1"/>
</dbReference>
<dbReference type="PRINTS" id="PR00035">
    <property type="entry name" value="HTHGNTR"/>
</dbReference>
<dbReference type="GO" id="GO:0003700">
    <property type="term" value="F:DNA-binding transcription factor activity"/>
    <property type="evidence" value="ECO:0007669"/>
    <property type="project" value="UniProtKB-UniRule"/>
</dbReference>
<keyword evidence="3" id="KW-0804">Transcription</keyword>
<keyword evidence="1" id="KW-0805">Transcription regulation</keyword>
<dbReference type="InterPro" id="IPR012770">
    <property type="entry name" value="TreR"/>
</dbReference>
<feature type="domain" description="HTH gntR-type" evidence="5">
    <location>
        <begin position="2"/>
        <end position="70"/>
    </location>
</feature>
<dbReference type="SMART" id="SM00866">
    <property type="entry name" value="UTRA"/>
    <property type="match status" value="1"/>
</dbReference>
<dbReference type="Proteomes" id="UP000292886">
    <property type="component" value="Chromosome"/>
</dbReference>
<dbReference type="PANTHER" id="PTHR44846">
    <property type="entry name" value="MANNOSYL-D-GLYCERATE TRANSPORT/METABOLISM SYSTEM REPRESSOR MNGR-RELATED"/>
    <property type="match status" value="1"/>
</dbReference>